<name>A0ABD3AZN3_9GENT</name>
<proteinExistence type="inferred from homology"/>
<dbReference type="Proteomes" id="UP001630127">
    <property type="component" value="Unassembled WGS sequence"/>
</dbReference>
<dbReference type="AlphaFoldDB" id="A0ABD3AZN3"/>
<comment type="similarity">
    <text evidence="1 4">Belongs to the iron/ascorbate-dependent oxidoreductase family.</text>
</comment>
<dbReference type="InterPro" id="IPR027443">
    <property type="entry name" value="IPNS-like_sf"/>
</dbReference>
<dbReference type="PROSITE" id="PS51471">
    <property type="entry name" value="FE2OG_OXY"/>
    <property type="match status" value="1"/>
</dbReference>
<dbReference type="GO" id="GO:0046872">
    <property type="term" value="F:metal ion binding"/>
    <property type="evidence" value="ECO:0007669"/>
    <property type="project" value="UniProtKB-KW"/>
</dbReference>
<dbReference type="InterPro" id="IPR026992">
    <property type="entry name" value="DIOX_N"/>
</dbReference>
<dbReference type="PANTHER" id="PTHR47991">
    <property type="entry name" value="OXOGLUTARATE/IRON-DEPENDENT DIOXYGENASE"/>
    <property type="match status" value="1"/>
</dbReference>
<dbReference type="Pfam" id="PF14226">
    <property type="entry name" value="DIOX_N"/>
    <property type="match status" value="1"/>
</dbReference>
<comment type="caution">
    <text evidence="6">The sequence shown here is derived from an EMBL/GenBank/DDBJ whole genome shotgun (WGS) entry which is preliminary data.</text>
</comment>
<evidence type="ECO:0000256" key="1">
    <source>
        <dbReference type="ARBA" id="ARBA00008056"/>
    </source>
</evidence>
<evidence type="ECO:0000256" key="3">
    <source>
        <dbReference type="ARBA" id="ARBA00023004"/>
    </source>
</evidence>
<evidence type="ECO:0000313" key="6">
    <source>
        <dbReference type="EMBL" id="KAL3536419.1"/>
    </source>
</evidence>
<evidence type="ECO:0000313" key="7">
    <source>
        <dbReference type="Proteomes" id="UP001630127"/>
    </source>
</evidence>
<dbReference type="GO" id="GO:0016706">
    <property type="term" value="F:2-oxoglutarate-dependent dioxygenase activity"/>
    <property type="evidence" value="ECO:0007669"/>
    <property type="project" value="UniProtKB-ARBA"/>
</dbReference>
<dbReference type="Pfam" id="PF03171">
    <property type="entry name" value="2OG-FeII_Oxy"/>
    <property type="match status" value="1"/>
</dbReference>
<keyword evidence="7" id="KW-1185">Reference proteome</keyword>
<dbReference type="SUPFAM" id="SSF51197">
    <property type="entry name" value="Clavaminate synthase-like"/>
    <property type="match status" value="1"/>
</dbReference>
<dbReference type="InterPro" id="IPR044861">
    <property type="entry name" value="IPNS-like_FE2OG_OXY"/>
</dbReference>
<dbReference type="GO" id="GO:0002238">
    <property type="term" value="P:response to molecule of fungal origin"/>
    <property type="evidence" value="ECO:0007669"/>
    <property type="project" value="UniProtKB-ARBA"/>
</dbReference>
<organism evidence="6 7">
    <name type="scientific">Cinchona calisaya</name>
    <dbReference type="NCBI Taxonomy" id="153742"/>
    <lineage>
        <taxon>Eukaryota</taxon>
        <taxon>Viridiplantae</taxon>
        <taxon>Streptophyta</taxon>
        <taxon>Embryophyta</taxon>
        <taxon>Tracheophyta</taxon>
        <taxon>Spermatophyta</taxon>
        <taxon>Magnoliopsida</taxon>
        <taxon>eudicotyledons</taxon>
        <taxon>Gunneridae</taxon>
        <taxon>Pentapetalae</taxon>
        <taxon>asterids</taxon>
        <taxon>lamiids</taxon>
        <taxon>Gentianales</taxon>
        <taxon>Rubiaceae</taxon>
        <taxon>Cinchonoideae</taxon>
        <taxon>Cinchoneae</taxon>
        <taxon>Cinchona</taxon>
    </lineage>
</organism>
<feature type="domain" description="Fe2OG dioxygenase" evidence="5">
    <location>
        <begin position="205"/>
        <end position="306"/>
    </location>
</feature>
<evidence type="ECO:0000259" key="5">
    <source>
        <dbReference type="PROSITE" id="PS51471"/>
    </source>
</evidence>
<accession>A0ABD3AZN3</accession>
<dbReference type="GO" id="GO:0009805">
    <property type="term" value="P:coumarin biosynthetic process"/>
    <property type="evidence" value="ECO:0007669"/>
    <property type="project" value="UniProtKB-ARBA"/>
</dbReference>
<evidence type="ECO:0000256" key="2">
    <source>
        <dbReference type="ARBA" id="ARBA00022723"/>
    </source>
</evidence>
<keyword evidence="3 4" id="KW-0408">Iron</keyword>
<gene>
    <name evidence="6" type="ORF">ACH5RR_004880</name>
</gene>
<dbReference type="Gene3D" id="2.60.120.330">
    <property type="entry name" value="B-lactam Antibiotic, Isopenicillin N Synthase, Chain"/>
    <property type="match status" value="1"/>
</dbReference>
<reference evidence="6 7" key="1">
    <citation type="submission" date="2024-11" db="EMBL/GenBank/DDBJ databases">
        <title>A near-complete genome assembly of Cinchona calisaya.</title>
        <authorList>
            <person name="Lian D.C."/>
            <person name="Zhao X.W."/>
            <person name="Wei L."/>
        </authorList>
    </citation>
    <scope>NUCLEOTIDE SEQUENCE [LARGE SCALE GENOMIC DNA]</scope>
    <source>
        <tissue evidence="6">Nenye</tissue>
    </source>
</reference>
<protein>
    <recommendedName>
        <fullName evidence="5">Fe2OG dioxygenase domain-containing protein</fullName>
    </recommendedName>
</protein>
<keyword evidence="2 4" id="KW-0479">Metal-binding</keyword>
<evidence type="ECO:0000256" key="4">
    <source>
        <dbReference type="RuleBase" id="RU003682"/>
    </source>
</evidence>
<keyword evidence="4" id="KW-0560">Oxidoreductase</keyword>
<dbReference type="InterPro" id="IPR005123">
    <property type="entry name" value="Oxoglu/Fe-dep_dioxygenase_dom"/>
</dbReference>
<dbReference type="FunFam" id="2.60.120.330:FF:000079">
    <property type="entry name" value="Protein SRG1"/>
    <property type="match status" value="1"/>
</dbReference>
<dbReference type="InterPro" id="IPR050295">
    <property type="entry name" value="Plant_2OG-oxidoreductases"/>
</dbReference>
<sequence>MEVSNNETIRVEEIPTFEGSLPAPNGPSNVPERYIRDLEDMPKSLDLISLSSDIPIIDLSLLLDQHEEELKKLSKACKEWGFFQVVNHGIEKDLLQRIKDATRLFLDLPLEEKNKLSMRPDDIQGYGHTFVVSEEQKLDWNDTLVLIIFPTRFRKYEFWPTKPEDFKEIVEKYSSEVRRVVLQLLRSISLNMGMDSDALFEQHKELLQVLRVNNYPPCRKPNQVVGFSPHSHASTLTMLTQDDDITGLQIRHDGQWVPVKPIPEALVVNVGDVLEIWSNGMYKSIEHRAVANESKDRISFATFFYPPDDLETEPLDNMVDFQGSLRMYGKVNYGEYLRKYTREELQGKGHDQNTKLKIEVTT</sequence>
<dbReference type="EMBL" id="JBJUIK010000002">
    <property type="protein sequence ID" value="KAL3536419.1"/>
    <property type="molecule type" value="Genomic_DNA"/>
</dbReference>